<feature type="domain" description="ABC transporter" evidence="10">
    <location>
        <begin position="359"/>
        <end position="594"/>
    </location>
</feature>
<dbReference type="InterPro" id="IPR036640">
    <property type="entry name" value="ABC1_TM_sf"/>
</dbReference>
<keyword evidence="5" id="KW-0547">Nucleotide-binding</keyword>
<feature type="transmembrane region" description="Helical" evidence="9">
    <location>
        <begin position="21"/>
        <end position="45"/>
    </location>
</feature>
<dbReference type="GO" id="GO:0140359">
    <property type="term" value="F:ABC-type transporter activity"/>
    <property type="evidence" value="ECO:0007669"/>
    <property type="project" value="InterPro"/>
</dbReference>
<dbReference type="InterPro" id="IPR027417">
    <property type="entry name" value="P-loop_NTPase"/>
</dbReference>
<dbReference type="CDD" id="cd18564">
    <property type="entry name" value="ABC_6TM_exporter_like"/>
    <property type="match status" value="1"/>
</dbReference>
<keyword evidence="2" id="KW-0813">Transport</keyword>
<dbReference type="Proteomes" id="UP000186684">
    <property type="component" value="Unassembled WGS sequence"/>
</dbReference>
<evidence type="ECO:0000256" key="6">
    <source>
        <dbReference type="ARBA" id="ARBA00022840"/>
    </source>
</evidence>
<gene>
    <name evidence="12" type="ORF">SAMN05421759_1152</name>
</gene>
<dbReference type="InterPro" id="IPR003593">
    <property type="entry name" value="AAA+_ATPase"/>
</dbReference>
<sequence length="605" mass="64021">MSRPTHLRETLPGLGRIVRRLAPYLVGHRLVLVGSVLALILSTVAKLAEPWALKFVIDSVVPTASGEPALGAYDPMVILSLCAGGLLAAVLLRALFQFLATMGFAKVGNTVLTKVRADLFRHLQSLSVGFHTRSRAGDLTMRLVGDVGMLKETMVTAAMPLAANVLIFVGMVGVMLWLDWQLALVALAPLPVLMILSRVLTGRIREVSRTQRKRQGHLAATSTETLAGIRSVQALGLEERSAAVFCGANDGDMKAGLRGARLTAGLERSVDVLAGVGLAAILFFGTLQVLAGRITPGDLLIFVTYLKHTFRPVRGYAKYAARLAKAMAAGERVVGLLDETDAVADRPDAMPAPALSGALAFEGVRFSHADGPPVFNGLDLKIEAGERVAVVGPSGTGKSTLAALALRLYDPDAGRVMADGHDLRDVTMASLRTQIALVPQEPLIVSGTVRENLVLGLDRDVSDAEIGSAAKAAAAQDFIDALPDRYETHIAERGGSLSAGQRQRLSLARAMLRRTPMLILDEPTTGLDGPSEEAVARAIGEVSKGRTTLLITHDLALAAACDRIVVLDRGRVAEDGAPAGLIRNGGWFANAHARQRGEQPHALAS</sequence>
<dbReference type="OrthoDB" id="9808328at2"/>
<dbReference type="InterPro" id="IPR039421">
    <property type="entry name" value="Type_1_exporter"/>
</dbReference>
<dbReference type="STRING" id="633194.SAMN05421759_1152"/>
<dbReference type="Pfam" id="PF00005">
    <property type="entry name" value="ABC_tran"/>
    <property type="match status" value="1"/>
</dbReference>
<evidence type="ECO:0000313" key="13">
    <source>
        <dbReference type="Proteomes" id="UP000186684"/>
    </source>
</evidence>
<evidence type="ECO:0000256" key="9">
    <source>
        <dbReference type="SAM" id="Phobius"/>
    </source>
</evidence>
<evidence type="ECO:0000259" key="10">
    <source>
        <dbReference type="PROSITE" id="PS50893"/>
    </source>
</evidence>
<dbReference type="PROSITE" id="PS50893">
    <property type="entry name" value="ABC_TRANSPORTER_2"/>
    <property type="match status" value="1"/>
</dbReference>
<evidence type="ECO:0000256" key="7">
    <source>
        <dbReference type="ARBA" id="ARBA00022989"/>
    </source>
</evidence>
<dbReference type="SUPFAM" id="SSF90123">
    <property type="entry name" value="ABC transporter transmembrane region"/>
    <property type="match status" value="1"/>
</dbReference>
<dbReference type="FunFam" id="3.40.50.300:FF:000299">
    <property type="entry name" value="ABC transporter ATP-binding protein/permease"/>
    <property type="match status" value="1"/>
</dbReference>
<keyword evidence="13" id="KW-1185">Reference proteome</keyword>
<keyword evidence="4 9" id="KW-0812">Transmembrane</keyword>
<dbReference type="Gene3D" id="3.40.50.300">
    <property type="entry name" value="P-loop containing nucleotide triphosphate hydrolases"/>
    <property type="match status" value="1"/>
</dbReference>
<dbReference type="GO" id="GO:0005886">
    <property type="term" value="C:plasma membrane"/>
    <property type="evidence" value="ECO:0007669"/>
    <property type="project" value="UniProtKB-SubCell"/>
</dbReference>
<dbReference type="InterPro" id="IPR003439">
    <property type="entry name" value="ABC_transporter-like_ATP-bd"/>
</dbReference>
<feature type="domain" description="ABC transmembrane type-1" evidence="11">
    <location>
        <begin position="33"/>
        <end position="325"/>
    </location>
</feature>
<dbReference type="PANTHER" id="PTHR24221">
    <property type="entry name" value="ATP-BINDING CASSETTE SUB-FAMILY B"/>
    <property type="match status" value="1"/>
</dbReference>
<accession>A0A1N7PET5</accession>
<keyword evidence="8 9" id="KW-0472">Membrane</keyword>
<reference evidence="13" key="1">
    <citation type="submission" date="2017-01" db="EMBL/GenBank/DDBJ databases">
        <authorList>
            <person name="Varghese N."/>
            <person name="Submissions S."/>
        </authorList>
    </citation>
    <scope>NUCLEOTIDE SEQUENCE [LARGE SCALE GENOMIC DNA]</scope>
    <source>
        <strain evidence="13">DSM 29430</strain>
    </source>
</reference>
<evidence type="ECO:0000313" key="12">
    <source>
        <dbReference type="EMBL" id="SIT08889.1"/>
    </source>
</evidence>
<dbReference type="GO" id="GO:0005524">
    <property type="term" value="F:ATP binding"/>
    <property type="evidence" value="ECO:0007669"/>
    <property type="project" value="UniProtKB-KW"/>
</dbReference>
<dbReference type="AlphaFoldDB" id="A0A1N7PET5"/>
<feature type="transmembrane region" description="Helical" evidence="9">
    <location>
        <begin position="76"/>
        <end position="96"/>
    </location>
</feature>
<dbReference type="SUPFAM" id="SSF52540">
    <property type="entry name" value="P-loop containing nucleoside triphosphate hydrolases"/>
    <property type="match status" value="1"/>
</dbReference>
<dbReference type="PROSITE" id="PS50929">
    <property type="entry name" value="ABC_TM1F"/>
    <property type="match status" value="1"/>
</dbReference>
<dbReference type="InterPro" id="IPR011527">
    <property type="entry name" value="ABC1_TM_dom"/>
</dbReference>
<dbReference type="PANTHER" id="PTHR24221:SF468">
    <property type="entry name" value="ABC TRANSPORTER"/>
    <property type="match status" value="1"/>
</dbReference>
<protein>
    <submittedName>
        <fullName evidence="12">ATP-binding cassette, subfamily B</fullName>
    </submittedName>
</protein>
<evidence type="ECO:0000259" key="11">
    <source>
        <dbReference type="PROSITE" id="PS50929"/>
    </source>
</evidence>
<dbReference type="Gene3D" id="1.20.1560.10">
    <property type="entry name" value="ABC transporter type 1, transmembrane domain"/>
    <property type="match status" value="1"/>
</dbReference>
<evidence type="ECO:0000256" key="8">
    <source>
        <dbReference type="ARBA" id="ARBA00023136"/>
    </source>
</evidence>
<evidence type="ECO:0000256" key="3">
    <source>
        <dbReference type="ARBA" id="ARBA00022475"/>
    </source>
</evidence>
<evidence type="ECO:0000256" key="1">
    <source>
        <dbReference type="ARBA" id="ARBA00004651"/>
    </source>
</evidence>
<dbReference type="GO" id="GO:0016887">
    <property type="term" value="F:ATP hydrolysis activity"/>
    <property type="evidence" value="ECO:0007669"/>
    <property type="project" value="InterPro"/>
</dbReference>
<dbReference type="RefSeq" id="WP_076449957.1">
    <property type="nucleotide sequence ID" value="NZ_FTOQ01000015.1"/>
</dbReference>
<feature type="transmembrane region" description="Helical" evidence="9">
    <location>
        <begin position="158"/>
        <end position="178"/>
    </location>
</feature>
<evidence type="ECO:0000256" key="2">
    <source>
        <dbReference type="ARBA" id="ARBA00022448"/>
    </source>
</evidence>
<dbReference type="SMART" id="SM00382">
    <property type="entry name" value="AAA"/>
    <property type="match status" value="1"/>
</dbReference>
<feature type="transmembrane region" description="Helical" evidence="9">
    <location>
        <begin position="270"/>
        <end position="291"/>
    </location>
</feature>
<evidence type="ECO:0000256" key="5">
    <source>
        <dbReference type="ARBA" id="ARBA00022741"/>
    </source>
</evidence>
<dbReference type="PROSITE" id="PS00211">
    <property type="entry name" value="ABC_TRANSPORTER_1"/>
    <property type="match status" value="1"/>
</dbReference>
<evidence type="ECO:0000256" key="4">
    <source>
        <dbReference type="ARBA" id="ARBA00022692"/>
    </source>
</evidence>
<organism evidence="12 13">
    <name type="scientific">Roseivivax lentus</name>
    <dbReference type="NCBI Taxonomy" id="633194"/>
    <lineage>
        <taxon>Bacteria</taxon>
        <taxon>Pseudomonadati</taxon>
        <taxon>Pseudomonadota</taxon>
        <taxon>Alphaproteobacteria</taxon>
        <taxon>Rhodobacterales</taxon>
        <taxon>Roseobacteraceae</taxon>
        <taxon>Roseivivax</taxon>
    </lineage>
</organism>
<name>A0A1N7PET5_9RHOB</name>
<keyword evidence="6 12" id="KW-0067">ATP-binding</keyword>
<keyword evidence="7 9" id="KW-1133">Transmembrane helix</keyword>
<proteinExistence type="predicted"/>
<dbReference type="Pfam" id="PF00664">
    <property type="entry name" value="ABC_membrane"/>
    <property type="match status" value="1"/>
</dbReference>
<keyword evidence="3" id="KW-1003">Cell membrane</keyword>
<feature type="transmembrane region" description="Helical" evidence="9">
    <location>
        <begin position="184"/>
        <end position="204"/>
    </location>
</feature>
<dbReference type="InterPro" id="IPR017871">
    <property type="entry name" value="ABC_transporter-like_CS"/>
</dbReference>
<dbReference type="GO" id="GO:0034040">
    <property type="term" value="F:ATPase-coupled lipid transmembrane transporter activity"/>
    <property type="evidence" value="ECO:0007669"/>
    <property type="project" value="TreeGrafter"/>
</dbReference>
<comment type="subcellular location">
    <subcellularLocation>
        <location evidence="1">Cell membrane</location>
        <topology evidence="1">Multi-pass membrane protein</topology>
    </subcellularLocation>
</comment>
<dbReference type="EMBL" id="FTOQ01000015">
    <property type="protein sequence ID" value="SIT08889.1"/>
    <property type="molecule type" value="Genomic_DNA"/>
</dbReference>